<reference evidence="4 5" key="1">
    <citation type="submission" date="2023-09" db="EMBL/GenBank/DDBJ databases">
        <title>Nesidiocoris tenuis whole genome shotgun sequence.</title>
        <authorList>
            <person name="Shibata T."/>
            <person name="Shimoda M."/>
            <person name="Kobayashi T."/>
            <person name="Uehara T."/>
        </authorList>
    </citation>
    <scope>NUCLEOTIDE SEQUENCE [LARGE SCALE GENOMIC DNA]</scope>
    <source>
        <strain evidence="4 5">Japan</strain>
    </source>
</reference>
<evidence type="ECO:0000256" key="1">
    <source>
        <dbReference type="ARBA" id="ARBA00005679"/>
    </source>
</evidence>
<evidence type="ECO:0000313" key="4">
    <source>
        <dbReference type="EMBL" id="BES90928.1"/>
    </source>
</evidence>
<keyword evidence="5" id="KW-1185">Reference proteome</keyword>
<dbReference type="PANTHER" id="PTHR13234">
    <property type="entry name" value="GAMMA-INTERFERON INDUCIBLE LYSOSOMAL THIOL REDUCTASE GILT"/>
    <property type="match status" value="1"/>
</dbReference>
<comment type="similarity">
    <text evidence="1">Belongs to the GILT family.</text>
</comment>
<keyword evidence="2" id="KW-0325">Glycoprotein</keyword>
<protein>
    <submittedName>
        <fullName evidence="4">Gamma-interferon inducible lysosomal thiol reductase</fullName>
    </submittedName>
</protein>
<dbReference type="EMBL" id="AP028910">
    <property type="protein sequence ID" value="BES90928.1"/>
    <property type="molecule type" value="Genomic_DNA"/>
</dbReference>
<accession>A0ABN7AF70</accession>
<name>A0ABN7AF70_9HEMI</name>
<dbReference type="PANTHER" id="PTHR13234:SF71">
    <property type="entry name" value="GAMMA-INTERFERON-INDUCIBLE LYSOSOMAL THIOL REDUCTASE-LIKE PROTEIN"/>
    <property type="match status" value="1"/>
</dbReference>
<sequence>MFLQSILFLTTVSAFAQAHAADSSIKLDVYYESQCPDCYNFFVNQLLQTSVDLSDYIETNLVPYGNAKTNRTADDQITFICQHGESECYLNKIHACALERIKGTNLQRVSLATCLFVYYKTPNKAGKTCSHKFGLKWSDIKNCAENEEGTQLMDKYGKITDSLNPPHTFVPTTAVNKYRGDDAFQDKLASDLKGVLCSILKKDKITPETCNS</sequence>
<dbReference type="InterPro" id="IPR004911">
    <property type="entry name" value="Interferon-induced_GILT"/>
</dbReference>
<proteinExistence type="inferred from homology"/>
<evidence type="ECO:0000256" key="3">
    <source>
        <dbReference type="SAM" id="SignalP"/>
    </source>
</evidence>
<dbReference type="Pfam" id="PF03227">
    <property type="entry name" value="GILT"/>
    <property type="match status" value="1"/>
</dbReference>
<feature type="signal peptide" evidence="3">
    <location>
        <begin position="1"/>
        <end position="20"/>
    </location>
</feature>
<dbReference type="Proteomes" id="UP001307889">
    <property type="component" value="Chromosome 2"/>
</dbReference>
<keyword evidence="3" id="KW-0732">Signal</keyword>
<feature type="chain" id="PRO_5045311368" evidence="3">
    <location>
        <begin position="21"/>
        <end position="212"/>
    </location>
</feature>
<evidence type="ECO:0000256" key="2">
    <source>
        <dbReference type="ARBA" id="ARBA00023180"/>
    </source>
</evidence>
<evidence type="ECO:0000313" key="5">
    <source>
        <dbReference type="Proteomes" id="UP001307889"/>
    </source>
</evidence>
<organism evidence="4 5">
    <name type="scientific">Nesidiocoris tenuis</name>
    <dbReference type="NCBI Taxonomy" id="355587"/>
    <lineage>
        <taxon>Eukaryota</taxon>
        <taxon>Metazoa</taxon>
        <taxon>Ecdysozoa</taxon>
        <taxon>Arthropoda</taxon>
        <taxon>Hexapoda</taxon>
        <taxon>Insecta</taxon>
        <taxon>Pterygota</taxon>
        <taxon>Neoptera</taxon>
        <taxon>Paraneoptera</taxon>
        <taxon>Hemiptera</taxon>
        <taxon>Heteroptera</taxon>
        <taxon>Panheteroptera</taxon>
        <taxon>Cimicomorpha</taxon>
        <taxon>Miridae</taxon>
        <taxon>Dicyphina</taxon>
        <taxon>Nesidiocoris</taxon>
    </lineage>
</organism>
<gene>
    <name evidence="4" type="ORF">NTJ_03736</name>
</gene>